<sequence length="43" mass="5013">MQRRLGGPKLKQNIHAIAVFVHHFLDATHLTFDPFQALRNLYP</sequence>
<organism evidence="1 2">
    <name type="scientific">Asaia bogorensis</name>
    <dbReference type="NCBI Taxonomy" id="91915"/>
    <lineage>
        <taxon>Bacteria</taxon>
        <taxon>Pseudomonadati</taxon>
        <taxon>Pseudomonadota</taxon>
        <taxon>Alphaproteobacteria</taxon>
        <taxon>Acetobacterales</taxon>
        <taxon>Acetobacteraceae</taxon>
        <taxon>Asaia</taxon>
    </lineage>
</organism>
<dbReference type="Proteomes" id="UP000027583">
    <property type="component" value="Unassembled WGS sequence"/>
</dbReference>
<reference evidence="1 2" key="1">
    <citation type="journal article" date="2014" name="Genome Biol. Evol.">
        <title>Acetic acid bacteria genomes reveal functional traits for adaptation to life in insect guts.</title>
        <authorList>
            <person name="Chouaia B."/>
            <person name="Gaiarsa S."/>
            <person name="Crotti E."/>
            <person name="Comandatore F."/>
            <person name="Degli Esposti M."/>
            <person name="Ricci I."/>
            <person name="Alma A."/>
            <person name="Favia G."/>
            <person name="Bandi C."/>
            <person name="Daffonchio D."/>
        </authorList>
    </citation>
    <scope>NUCLEOTIDE SEQUENCE [LARGE SCALE GENOMIC DNA]</scope>
    <source>
        <strain evidence="1 2">SF2.1</strain>
    </source>
</reference>
<name>A0A060QFB0_9PROT</name>
<protein>
    <submittedName>
        <fullName evidence="1">Uncharacterized protein</fullName>
    </submittedName>
</protein>
<dbReference type="EMBL" id="CBLX010000012">
    <property type="protein sequence ID" value="CDG39799.1"/>
    <property type="molecule type" value="Genomic_DNA"/>
</dbReference>
<accession>A0A060QFB0</accession>
<evidence type="ECO:0000313" key="2">
    <source>
        <dbReference type="Proteomes" id="UP000027583"/>
    </source>
</evidence>
<evidence type="ECO:0000313" key="1">
    <source>
        <dbReference type="EMBL" id="CDG39799.1"/>
    </source>
</evidence>
<comment type="caution">
    <text evidence="1">The sequence shown here is derived from an EMBL/GenBank/DDBJ whole genome shotgun (WGS) entry which is preliminary data.</text>
</comment>
<reference evidence="1 2" key="2">
    <citation type="journal article" date="2014" name="PLoS ONE">
        <title>Evolution of mitochondria reconstructed from the energy metabolism of living bacteria.</title>
        <authorList>
            <person name="Degli Esposti M."/>
            <person name="Chouaia B."/>
            <person name="Comandatore F."/>
            <person name="Crotti E."/>
            <person name="Sassera D."/>
            <person name="Lievens P.M."/>
            <person name="Daffonchio D."/>
            <person name="Bandi C."/>
        </authorList>
    </citation>
    <scope>NUCLEOTIDE SEQUENCE [LARGE SCALE GENOMIC DNA]</scope>
    <source>
        <strain evidence="1 2">SF2.1</strain>
    </source>
</reference>
<dbReference type="AlphaFoldDB" id="A0A060QFB0"/>
<gene>
    <name evidence="1" type="ORF">ASAP_1754</name>
</gene>
<proteinExistence type="predicted"/>